<dbReference type="NCBIfam" id="TIGR00205">
    <property type="entry name" value="fliE"/>
    <property type="match status" value="1"/>
</dbReference>
<evidence type="ECO:0000313" key="6">
    <source>
        <dbReference type="EMBL" id="KLV10010.1"/>
    </source>
</evidence>
<dbReference type="InterPro" id="IPR001624">
    <property type="entry name" value="FliE"/>
</dbReference>
<evidence type="ECO:0000313" key="7">
    <source>
        <dbReference type="Proteomes" id="UP000035909"/>
    </source>
</evidence>
<comment type="similarity">
    <text evidence="2 5">Belongs to the FliE family.</text>
</comment>
<dbReference type="GO" id="GO:0005198">
    <property type="term" value="F:structural molecule activity"/>
    <property type="evidence" value="ECO:0007669"/>
    <property type="project" value="UniProtKB-UniRule"/>
</dbReference>
<comment type="subcellular location">
    <subcellularLocation>
        <location evidence="1 5">Bacterial flagellum basal body</location>
    </subcellularLocation>
</comment>
<dbReference type="EMBL" id="LDOU01000007">
    <property type="protein sequence ID" value="KLV10010.1"/>
    <property type="molecule type" value="Genomic_DNA"/>
</dbReference>
<keyword evidence="7" id="KW-1185">Reference proteome</keyword>
<dbReference type="OrthoDB" id="8909229at2"/>
<dbReference type="STRING" id="320778.ABT57_10140"/>
<dbReference type="GO" id="GO:0071973">
    <property type="term" value="P:bacterial-type flagellum-dependent cell motility"/>
    <property type="evidence" value="ECO:0007669"/>
    <property type="project" value="InterPro"/>
</dbReference>
<evidence type="ECO:0000256" key="1">
    <source>
        <dbReference type="ARBA" id="ARBA00004117"/>
    </source>
</evidence>
<keyword evidence="6" id="KW-0969">Cilium</keyword>
<dbReference type="RefSeq" id="WP_047885098.1">
    <property type="nucleotide sequence ID" value="NZ_CP071326.1"/>
</dbReference>
<evidence type="ECO:0000256" key="4">
    <source>
        <dbReference type="ARBA" id="ARBA00023143"/>
    </source>
</evidence>
<dbReference type="HAMAP" id="MF_00724">
    <property type="entry name" value="FliE"/>
    <property type="match status" value="1"/>
</dbReference>
<sequence>MANNTLVQLASSEQMMLSKMQNMQQRIAPDFVVSANPLDTRIVTENRIADGALNPPLSFSGAMRQVLDSVNAHQADASAKMTAVETGQSDDLVGAMIASQKASLSFSALMQVRNKVVASFDEVMKMPV</sequence>
<protein>
    <recommendedName>
        <fullName evidence="3 5">Flagellar hook-basal body complex protein FliE</fullName>
    </recommendedName>
</protein>
<dbReference type="GO" id="GO:0009425">
    <property type="term" value="C:bacterial-type flagellum basal body"/>
    <property type="evidence" value="ECO:0007669"/>
    <property type="project" value="UniProtKB-SubCell"/>
</dbReference>
<comment type="caution">
    <text evidence="6">The sequence shown here is derived from an EMBL/GenBank/DDBJ whole genome shotgun (WGS) entry which is preliminary data.</text>
</comment>
<dbReference type="Pfam" id="PF02049">
    <property type="entry name" value="FliE"/>
    <property type="match status" value="1"/>
</dbReference>
<name>A0A0J1HED7_9GAMM</name>
<dbReference type="PANTHER" id="PTHR34653">
    <property type="match status" value="1"/>
</dbReference>
<evidence type="ECO:0000256" key="2">
    <source>
        <dbReference type="ARBA" id="ARBA00009272"/>
    </source>
</evidence>
<keyword evidence="4 5" id="KW-0975">Bacterial flagellum</keyword>
<evidence type="ECO:0000256" key="3">
    <source>
        <dbReference type="ARBA" id="ARBA00018024"/>
    </source>
</evidence>
<dbReference type="PATRIC" id="fig|320778.3.peg.2209"/>
<evidence type="ECO:0000256" key="5">
    <source>
        <dbReference type="HAMAP-Rule" id="MF_00724"/>
    </source>
</evidence>
<dbReference type="PANTHER" id="PTHR34653:SF1">
    <property type="entry name" value="FLAGELLAR HOOK-BASAL BODY COMPLEX PROTEIN FLIE"/>
    <property type="match status" value="1"/>
</dbReference>
<dbReference type="GO" id="GO:0003774">
    <property type="term" value="F:cytoskeletal motor activity"/>
    <property type="evidence" value="ECO:0007669"/>
    <property type="project" value="InterPro"/>
</dbReference>
<keyword evidence="6" id="KW-0966">Cell projection</keyword>
<organism evidence="6 7">
    <name type="scientific">Photobacterium ganghwense</name>
    <dbReference type="NCBI Taxonomy" id="320778"/>
    <lineage>
        <taxon>Bacteria</taxon>
        <taxon>Pseudomonadati</taxon>
        <taxon>Pseudomonadota</taxon>
        <taxon>Gammaproteobacteria</taxon>
        <taxon>Vibrionales</taxon>
        <taxon>Vibrionaceae</taxon>
        <taxon>Photobacterium</taxon>
    </lineage>
</organism>
<gene>
    <name evidence="5" type="primary">fliE</name>
    <name evidence="6" type="ORF">ABT57_10140</name>
</gene>
<dbReference type="AlphaFoldDB" id="A0A0J1HED7"/>
<reference evidence="6 7" key="1">
    <citation type="submission" date="2015-05" db="EMBL/GenBank/DDBJ databases">
        <title>Photobacterium galathea sp. nov.</title>
        <authorList>
            <person name="Machado H."/>
            <person name="Gram L."/>
        </authorList>
    </citation>
    <scope>NUCLEOTIDE SEQUENCE [LARGE SCALE GENOMIC DNA]</scope>
    <source>
        <strain evidence="6 7">DSM 22954</strain>
    </source>
</reference>
<dbReference type="PRINTS" id="PR01006">
    <property type="entry name" value="FLGHOOKFLIE"/>
</dbReference>
<accession>A0A0J1HED7</accession>
<keyword evidence="6" id="KW-0282">Flagellum</keyword>
<proteinExistence type="inferred from homology"/>
<dbReference type="Proteomes" id="UP000035909">
    <property type="component" value="Unassembled WGS sequence"/>
</dbReference>